<accession>A0AA39HAP3</accession>
<protein>
    <recommendedName>
        <fullName evidence="3">Saposin B-type domain-containing protein</fullName>
    </recommendedName>
</protein>
<dbReference type="InterPro" id="IPR011001">
    <property type="entry name" value="Saposin-like"/>
</dbReference>
<name>A0AA39HAP3_9BILA</name>
<dbReference type="Gene3D" id="1.10.225.10">
    <property type="entry name" value="Saposin-like"/>
    <property type="match status" value="1"/>
</dbReference>
<dbReference type="AlphaFoldDB" id="A0AA39HAP3"/>
<dbReference type="PROSITE" id="PS50015">
    <property type="entry name" value="SAP_B"/>
    <property type="match status" value="1"/>
</dbReference>
<dbReference type="Proteomes" id="UP001175271">
    <property type="component" value="Unassembled WGS sequence"/>
</dbReference>
<evidence type="ECO:0000313" key="5">
    <source>
        <dbReference type="Proteomes" id="UP001175271"/>
    </source>
</evidence>
<keyword evidence="1" id="KW-1015">Disulfide bond</keyword>
<dbReference type="EMBL" id="JAUCMV010000004">
    <property type="protein sequence ID" value="KAK0401864.1"/>
    <property type="molecule type" value="Genomic_DNA"/>
</dbReference>
<dbReference type="InterPro" id="IPR008139">
    <property type="entry name" value="SaposinB_dom"/>
</dbReference>
<evidence type="ECO:0000256" key="2">
    <source>
        <dbReference type="SAM" id="SignalP"/>
    </source>
</evidence>
<feature type="domain" description="Saposin B-type" evidence="3">
    <location>
        <begin position="38"/>
        <end position="113"/>
    </location>
</feature>
<sequence length="113" mass="12706">MNKLLVFALVTLLAVATSTTIRKSPKEVFMTQSLAKLGGLLCDLCEEIVQDAENAGENYSDQWLKARITHVCDRLGFFANSCKHFLLDLVKELDEQIKQKAEPEETCKKVDLC</sequence>
<evidence type="ECO:0000313" key="4">
    <source>
        <dbReference type="EMBL" id="KAK0401864.1"/>
    </source>
</evidence>
<keyword evidence="5" id="KW-1185">Reference proteome</keyword>
<proteinExistence type="predicted"/>
<reference evidence="4" key="1">
    <citation type="submission" date="2023-06" db="EMBL/GenBank/DDBJ databases">
        <title>Genomic analysis of the entomopathogenic nematode Steinernema hermaphroditum.</title>
        <authorList>
            <person name="Schwarz E.M."/>
            <person name="Heppert J.K."/>
            <person name="Baniya A."/>
            <person name="Schwartz H.T."/>
            <person name="Tan C.-H."/>
            <person name="Antoshechkin I."/>
            <person name="Sternberg P.W."/>
            <person name="Goodrich-Blair H."/>
            <person name="Dillman A.R."/>
        </authorList>
    </citation>
    <scope>NUCLEOTIDE SEQUENCE</scope>
    <source>
        <strain evidence="4">PS9179</strain>
        <tissue evidence="4">Whole animal</tissue>
    </source>
</reference>
<feature type="signal peptide" evidence="2">
    <location>
        <begin position="1"/>
        <end position="18"/>
    </location>
</feature>
<keyword evidence="2" id="KW-0732">Signal</keyword>
<comment type="caution">
    <text evidence="4">The sequence shown here is derived from an EMBL/GenBank/DDBJ whole genome shotgun (WGS) entry which is preliminary data.</text>
</comment>
<dbReference type="SUPFAM" id="SSF47862">
    <property type="entry name" value="Saposin"/>
    <property type="match status" value="1"/>
</dbReference>
<evidence type="ECO:0000259" key="3">
    <source>
        <dbReference type="PROSITE" id="PS50015"/>
    </source>
</evidence>
<feature type="chain" id="PRO_5041230620" description="Saposin B-type domain-containing protein" evidence="2">
    <location>
        <begin position="19"/>
        <end position="113"/>
    </location>
</feature>
<gene>
    <name evidence="4" type="ORF">QR680_016014</name>
</gene>
<dbReference type="SMART" id="SM00741">
    <property type="entry name" value="SapB"/>
    <property type="match status" value="1"/>
</dbReference>
<evidence type="ECO:0000256" key="1">
    <source>
        <dbReference type="ARBA" id="ARBA00023157"/>
    </source>
</evidence>
<organism evidence="4 5">
    <name type="scientific">Steinernema hermaphroditum</name>
    <dbReference type="NCBI Taxonomy" id="289476"/>
    <lineage>
        <taxon>Eukaryota</taxon>
        <taxon>Metazoa</taxon>
        <taxon>Ecdysozoa</taxon>
        <taxon>Nematoda</taxon>
        <taxon>Chromadorea</taxon>
        <taxon>Rhabditida</taxon>
        <taxon>Tylenchina</taxon>
        <taxon>Panagrolaimomorpha</taxon>
        <taxon>Strongyloidoidea</taxon>
        <taxon>Steinernematidae</taxon>
        <taxon>Steinernema</taxon>
    </lineage>
</organism>